<accession>A0AAV3S2M0</accession>
<name>A0AAV3S2M0_LITER</name>
<dbReference type="PANTHER" id="PTHR42648:SF31">
    <property type="entry name" value="RNA-DIRECTED DNA POLYMERASE"/>
    <property type="match status" value="1"/>
</dbReference>
<dbReference type="PANTHER" id="PTHR42648">
    <property type="entry name" value="TRANSPOSASE, PUTATIVE-RELATED"/>
    <property type="match status" value="1"/>
</dbReference>
<evidence type="ECO:0000313" key="3">
    <source>
        <dbReference type="Proteomes" id="UP001454036"/>
    </source>
</evidence>
<evidence type="ECO:0000313" key="2">
    <source>
        <dbReference type="EMBL" id="GAA0187175.1"/>
    </source>
</evidence>
<keyword evidence="1" id="KW-0472">Membrane</keyword>
<reference evidence="2 3" key="1">
    <citation type="submission" date="2024-01" db="EMBL/GenBank/DDBJ databases">
        <title>The complete chloroplast genome sequence of Lithospermum erythrorhizon: insights into the phylogenetic relationship among Boraginaceae species and the maternal lineages of purple gromwells.</title>
        <authorList>
            <person name="Okada T."/>
            <person name="Watanabe K."/>
        </authorList>
    </citation>
    <scope>NUCLEOTIDE SEQUENCE [LARGE SCALE GENOMIC DNA]</scope>
</reference>
<comment type="caution">
    <text evidence="2">The sequence shown here is derived from an EMBL/GenBank/DDBJ whole genome shotgun (WGS) entry which is preliminary data.</text>
</comment>
<feature type="transmembrane region" description="Helical" evidence="1">
    <location>
        <begin position="256"/>
        <end position="278"/>
    </location>
</feature>
<keyword evidence="1" id="KW-0812">Transmembrane</keyword>
<dbReference type="EMBL" id="BAABME010014439">
    <property type="protein sequence ID" value="GAA0187175.1"/>
    <property type="molecule type" value="Genomic_DNA"/>
</dbReference>
<dbReference type="Proteomes" id="UP001454036">
    <property type="component" value="Unassembled WGS sequence"/>
</dbReference>
<dbReference type="InterPro" id="IPR039537">
    <property type="entry name" value="Retrotran_Ty1/copia-like"/>
</dbReference>
<proteinExistence type="predicted"/>
<gene>
    <name evidence="2" type="ORF">LIER_34463</name>
</gene>
<protein>
    <submittedName>
        <fullName evidence="2">Uncharacterized protein</fullName>
    </submittedName>
</protein>
<organism evidence="2 3">
    <name type="scientific">Lithospermum erythrorhizon</name>
    <name type="common">Purple gromwell</name>
    <name type="synonym">Lithospermum officinale var. erythrorhizon</name>
    <dbReference type="NCBI Taxonomy" id="34254"/>
    <lineage>
        <taxon>Eukaryota</taxon>
        <taxon>Viridiplantae</taxon>
        <taxon>Streptophyta</taxon>
        <taxon>Embryophyta</taxon>
        <taxon>Tracheophyta</taxon>
        <taxon>Spermatophyta</taxon>
        <taxon>Magnoliopsida</taxon>
        <taxon>eudicotyledons</taxon>
        <taxon>Gunneridae</taxon>
        <taxon>Pentapetalae</taxon>
        <taxon>asterids</taxon>
        <taxon>lamiids</taxon>
        <taxon>Boraginales</taxon>
        <taxon>Boraginaceae</taxon>
        <taxon>Boraginoideae</taxon>
        <taxon>Lithospermeae</taxon>
        <taxon>Lithospermum</taxon>
    </lineage>
</organism>
<sequence length="350" mass="38642">MLHFKEGAPITVDQLLRNQQIMQLLMGLNDSCTTMTGVILMMRPFPGIDDIIQIMNFNGGNGGRGRGSYGRGRGPFLKVPLVLGNHLKGLYMLDTVVQPDAQLHEFFSGSLSQSSVDFVPKHHVFHSSIASSSHSDVVNNSVVNNYVNIFVDHDVNTIVHSKSDGNKAMSSKTLCPSDCLLWHCRLDTARSLLFQSNLPIQLWGECLLTTTYLVNRFPLPSLNHKSPFEKLFKIASTYTHLKFFGCLSFASTVKGMLYFMSLVFHSILHIYLLNLLYLPAIPDDFPIAILYPIDSAGSNTINDSSPDMFMSLVSNDLGSSSNSSADIVPHVARAGPNIYGALCEKRNRGP</sequence>
<keyword evidence="1" id="KW-1133">Transmembrane helix</keyword>
<keyword evidence="3" id="KW-1185">Reference proteome</keyword>
<evidence type="ECO:0000256" key="1">
    <source>
        <dbReference type="SAM" id="Phobius"/>
    </source>
</evidence>
<dbReference type="AlphaFoldDB" id="A0AAV3S2M0"/>